<dbReference type="HOGENOM" id="CLU_009398_1_1_6"/>
<organism evidence="4 5">
    <name type="scientific">Coxiella burnetii (strain Dugway 5J108-111)</name>
    <dbReference type="NCBI Taxonomy" id="434922"/>
    <lineage>
        <taxon>Bacteria</taxon>
        <taxon>Pseudomonadati</taxon>
        <taxon>Pseudomonadota</taxon>
        <taxon>Gammaproteobacteria</taxon>
        <taxon>Legionellales</taxon>
        <taxon>Coxiellaceae</taxon>
        <taxon>Coxiella</taxon>
    </lineage>
</organism>
<dbReference type="KEGG" id="cbd:CBUD_1243"/>
<accession>A9KE85</accession>
<dbReference type="PANTHER" id="PTHR12736:SF7">
    <property type="entry name" value="LANC-LIKE PROTEIN 3"/>
    <property type="match status" value="1"/>
</dbReference>
<feature type="transmembrane region" description="Helical" evidence="2">
    <location>
        <begin position="677"/>
        <end position="699"/>
    </location>
</feature>
<dbReference type="SMART" id="SM01260">
    <property type="entry name" value="LANC_like"/>
    <property type="match status" value="1"/>
</dbReference>
<sequence>MIDIIEVIKASSPDATHQWKNLITALEKREKHLLALLSSLFAHAENFFLEIINETGSPLSQIITKQTLMDFIQRDLTNLLLPLISRVCIYEMYVVAENHKLQGETPEKRFDYFVSLLSDPKTALLLFEKYPLLKTLIDTVYQQYLENQTQLMQRLANDYKEICQFFFKKKIERPLFLTRITSAGDRHNQGRCVAILEFSNEKDNFKLVYKPRSLRIDQAFQQLIDWFNQKLSAQLYCPKILLKPEYGWCEFITYTECKNKKEVALFYQRLGILLGISHLLASTDIHAENIIAHGSHPVFVDFECALRPLFKSDDQKPSPEVPPHLVSDTALLPARFMAREDYNGIDLSGIFWPDEQEAPYRRMCWKKVGTDEMYLVREKSILPTQQNMPRLKHDHVDPLSYEKDISSGFTRCYQLILDHKKELLSDHSPLNAFQNVPIRVLFRATVVYAKLLFESYHPLLLYDNDKRRDHFLWLKEHAKPLIFSEEILDSEINDLLSNNIPYFSCQADKEQVFSPTHQQIALQFRFSGLERVKQHLIHRFNKNDLRLQLLIIENSFMTLRLNRGLAYEKNIPVSDEIPSSSRNIKDEAFMLAKKELDRLMDYAIIGDNRIMWPCIEMVGSDAWSPAFTDISLYKGIAGISLVFAYAASLFESKPYERIARLGLNSLIEVFSEQKKEAIVSMGVGAFTGLGGLIYALSVFDQFIPDKRIRPMLEILFTWMDEFIEKDNILDVLSGSAGFIPLLLSAQSFINPKRKIMLLKKVAKHILTQYPNPAKLFTGYKNPYANQPLLGASHGAAGFIWALVKANYFLHDKNIEQWIKSALAYERSHFDYEKNNWPSFQKQNREHYRGDKFMTAWCHGAAGIGLTRLDSREFWQDDLIDEEIDRAIQTTLKEGFGLSTTLCHGDLGNLDFLLEASQKNPSKKLQDIFHTHAVFVVERIKKHGISLDIRGTLPFPGLMLGVAGVAYQLMRVAEPQRLPSILLLKLPTLW</sequence>
<dbReference type="Pfam" id="PF13575">
    <property type="entry name" value="DUF4135"/>
    <property type="match status" value="1"/>
</dbReference>
<dbReference type="InterPro" id="IPR025410">
    <property type="entry name" value="Lant_dehyd"/>
</dbReference>
<reference evidence="4 5" key="1">
    <citation type="journal article" date="2009" name="Infect. Immun.">
        <title>Comparative genomics reveal extensive transposon-mediated genomic plasticity and diversity among potential effector proteins within the genus Coxiella.</title>
        <authorList>
            <person name="Beare P.A."/>
            <person name="Unsworth N."/>
            <person name="Andoh M."/>
            <person name="Voth D.E."/>
            <person name="Omsland A."/>
            <person name="Gilk S.D."/>
            <person name="Williams K.P."/>
            <person name="Sobral B.W."/>
            <person name="Kupko J.J.III."/>
            <person name="Porcella S.F."/>
            <person name="Samuel J.E."/>
            <person name="Heinzen R.A."/>
        </authorList>
    </citation>
    <scope>NUCLEOTIDE SEQUENCE [LARGE SCALE GENOMIC DNA]</scope>
    <source>
        <strain evidence="4 5">Dugway 5J108-111</strain>
    </source>
</reference>
<feature type="transmembrane region" description="Helical" evidence="2">
    <location>
        <begin position="728"/>
        <end position="749"/>
    </location>
</feature>
<dbReference type="InterPro" id="IPR017146">
    <property type="entry name" value="Lanti_2_LanM"/>
</dbReference>
<feature type="domain" description="Lantibiotic biosynthesis protein dehydration" evidence="3">
    <location>
        <begin position="130"/>
        <end position="505"/>
    </location>
</feature>
<dbReference type="PANTHER" id="PTHR12736">
    <property type="entry name" value="LANC-LIKE PROTEIN"/>
    <property type="match status" value="1"/>
</dbReference>
<evidence type="ECO:0000313" key="5">
    <source>
        <dbReference type="Proteomes" id="UP000008555"/>
    </source>
</evidence>
<evidence type="ECO:0000259" key="3">
    <source>
        <dbReference type="Pfam" id="PF13575"/>
    </source>
</evidence>
<dbReference type="GO" id="GO:0046872">
    <property type="term" value="F:metal ion binding"/>
    <property type="evidence" value="ECO:0007669"/>
    <property type="project" value="UniProtKB-KW"/>
</dbReference>
<gene>
    <name evidence="4" type="ordered locus">CBUD_1243</name>
</gene>
<protein>
    <submittedName>
        <fullName evidence="4">Serine (Threonine) dehydratase (Lantibiotic biosynthesis)</fullName>
    </submittedName>
</protein>
<keyword evidence="2" id="KW-1133">Transmembrane helix</keyword>
<dbReference type="GO" id="GO:0031179">
    <property type="term" value="P:peptide modification"/>
    <property type="evidence" value="ECO:0007669"/>
    <property type="project" value="InterPro"/>
</dbReference>
<evidence type="ECO:0000256" key="2">
    <source>
        <dbReference type="SAM" id="Phobius"/>
    </source>
</evidence>
<dbReference type="Gene3D" id="1.50.10.10">
    <property type="match status" value="1"/>
</dbReference>
<dbReference type="NCBIfam" id="TIGR03897">
    <property type="entry name" value="lanti_2_LanM"/>
    <property type="match status" value="1"/>
</dbReference>
<keyword evidence="1" id="KW-0479">Metal-binding</keyword>
<dbReference type="Pfam" id="PF05147">
    <property type="entry name" value="LANC_like"/>
    <property type="match status" value="1"/>
</dbReference>
<feature type="binding site" evidence="1">
    <location>
        <position position="857"/>
    </location>
    <ligand>
        <name>Zn(2+)</name>
        <dbReference type="ChEBI" id="CHEBI:29105"/>
    </ligand>
</feature>
<dbReference type="EMBL" id="CP000733">
    <property type="protein sequence ID" value="ABS76618.1"/>
    <property type="molecule type" value="Genomic_DNA"/>
</dbReference>
<dbReference type="GO" id="GO:0005975">
    <property type="term" value="P:carbohydrate metabolic process"/>
    <property type="evidence" value="ECO:0007669"/>
    <property type="project" value="InterPro"/>
</dbReference>
<dbReference type="InterPro" id="IPR007822">
    <property type="entry name" value="LANC-like"/>
</dbReference>
<feature type="binding site" evidence="1">
    <location>
        <position position="903"/>
    </location>
    <ligand>
        <name>Zn(2+)</name>
        <dbReference type="ChEBI" id="CHEBI:29105"/>
    </ligand>
</feature>
<dbReference type="GO" id="GO:0005886">
    <property type="term" value="C:plasma membrane"/>
    <property type="evidence" value="ECO:0007669"/>
    <property type="project" value="TreeGrafter"/>
</dbReference>
<dbReference type="AlphaFoldDB" id="A9KE85"/>
<evidence type="ECO:0000313" key="4">
    <source>
        <dbReference type="EMBL" id="ABS76618.1"/>
    </source>
</evidence>
<dbReference type="SUPFAM" id="SSF158745">
    <property type="entry name" value="LanC-like"/>
    <property type="match status" value="1"/>
</dbReference>
<dbReference type="Proteomes" id="UP000008555">
    <property type="component" value="Chromosome"/>
</dbReference>
<dbReference type="InterPro" id="IPR012341">
    <property type="entry name" value="6hp_glycosidase-like_sf"/>
</dbReference>
<keyword evidence="2" id="KW-0812">Transmembrane</keyword>
<feature type="binding site" evidence="1">
    <location>
        <position position="902"/>
    </location>
    <ligand>
        <name>Zn(2+)</name>
        <dbReference type="ChEBI" id="CHEBI:29105"/>
    </ligand>
</feature>
<keyword evidence="2" id="KW-0472">Membrane</keyword>
<dbReference type="PIRSF" id="PIRSF037228">
    <property type="entry name" value="Lant_mod_RumM"/>
    <property type="match status" value="1"/>
</dbReference>
<proteinExistence type="predicted"/>
<dbReference type="PRINTS" id="PR01950">
    <property type="entry name" value="LANCSUPER"/>
</dbReference>
<evidence type="ECO:0000256" key="1">
    <source>
        <dbReference type="PIRSR" id="PIRSR607822-1"/>
    </source>
</evidence>
<dbReference type="RefSeq" id="WP_011996991.1">
    <property type="nucleotide sequence ID" value="NC_009727.1"/>
</dbReference>
<keyword evidence="1" id="KW-0862">Zinc</keyword>
<name>A9KE85_COXBN</name>
<dbReference type="CDD" id="cd04792">
    <property type="entry name" value="LanM-like"/>
    <property type="match status" value="1"/>
</dbReference>